<dbReference type="InterPro" id="IPR036515">
    <property type="entry name" value="Transposase_17_sf"/>
</dbReference>
<dbReference type="AlphaFoldDB" id="A0A399T2E3"/>
<dbReference type="Gene3D" id="3.30.70.1290">
    <property type="entry name" value="Transposase IS200-like"/>
    <property type="match status" value="1"/>
</dbReference>
<dbReference type="GO" id="GO:0004803">
    <property type="term" value="F:transposase activity"/>
    <property type="evidence" value="ECO:0007669"/>
    <property type="project" value="InterPro"/>
</dbReference>
<accession>A0A399T2E3</accession>
<proteinExistence type="predicted"/>
<dbReference type="GO" id="GO:0006313">
    <property type="term" value="P:DNA transposition"/>
    <property type="evidence" value="ECO:0007669"/>
    <property type="project" value="InterPro"/>
</dbReference>
<dbReference type="GO" id="GO:0003677">
    <property type="term" value="F:DNA binding"/>
    <property type="evidence" value="ECO:0007669"/>
    <property type="project" value="InterPro"/>
</dbReference>
<keyword evidence="2" id="KW-1185">Reference proteome</keyword>
<comment type="caution">
    <text evidence="1">The sequence shown here is derived from an EMBL/GenBank/DDBJ whole genome shotgun (WGS) entry which is preliminary data.</text>
</comment>
<dbReference type="EMBL" id="QWGR01000003">
    <property type="protein sequence ID" value="RIJ49189.1"/>
    <property type="molecule type" value="Genomic_DNA"/>
</dbReference>
<dbReference type="PANTHER" id="PTHR34322">
    <property type="entry name" value="TRANSPOSASE, Y1_TNP DOMAIN-CONTAINING"/>
    <property type="match status" value="1"/>
</dbReference>
<sequence>MPNHFHFLVRNREIQIPSGFKRRDENSYFSHQWGSVQNTFSKKKNYRSGKRGGLFCQSINRTLIDSEQHLQMCLVYIHNNPVKHGFTNSPGEWRFSSYKAIISQEKTDIARESVLRWFESKENFKAYHESNAGELFAEKYKLR</sequence>
<protein>
    <recommendedName>
        <fullName evidence="3">Transposase</fullName>
    </recommendedName>
</protein>
<dbReference type="SUPFAM" id="SSF143422">
    <property type="entry name" value="Transposase IS200-like"/>
    <property type="match status" value="1"/>
</dbReference>
<evidence type="ECO:0000313" key="1">
    <source>
        <dbReference type="EMBL" id="RIJ49189.1"/>
    </source>
</evidence>
<dbReference type="PANTHER" id="PTHR34322:SF2">
    <property type="entry name" value="TRANSPOSASE IS200-LIKE DOMAIN-CONTAINING PROTEIN"/>
    <property type="match status" value="1"/>
</dbReference>
<organism evidence="1 2">
    <name type="scientific">Maribellus luteus</name>
    <dbReference type="NCBI Taxonomy" id="2305463"/>
    <lineage>
        <taxon>Bacteria</taxon>
        <taxon>Pseudomonadati</taxon>
        <taxon>Bacteroidota</taxon>
        <taxon>Bacteroidia</taxon>
        <taxon>Marinilabiliales</taxon>
        <taxon>Prolixibacteraceae</taxon>
        <taxon>Maribellus</taxon>
    </lineage>
</organism>
<evidence type="ECO:0000313" key="2">
    <source>
        <dbReference type="Proteomes" id="UP000265926"/>
    </source>
</evidence>
<gene>
    <name evidence="1" type="ORF">D1614_06415</name>
</gene>
<dbReference type="Proteomes" id="UP000265926">
    <property type="component" value="Unassembled WGS sequence"/>
</dbReference>
<name>A0A399T2E3_9BACT</name>
<evidence type="ECO:0008006" key="3">
    <source>
        <dbReference type="Google" id="ProtNLM"/>
    </source>
</evidence>
<reference evidence="1 2" key="1">
    <citation type="submission" date="2018-08" db="EMBL/GenBank/DDBJ databases">
        <title>Pallidiluteibacterium maritimus gen. nov., sp. nov., isolated from coastal sediment.</title>
        <authorList>
            <person name="Zhou L.Y."/>
        </authorList>
    </citation>
    <scope>NUCLEOTIDE SEQUENCE [LARGE SCALE GENOMIC DNA]</scope>
    <source>
        <strain evidence="1 2">XSD2</strain>
    </source>
</reference>